<accession>A0AAV0TBB0</accession>
<dbReference type="EMBL" id="CANTFM010000336">
    <property type="protein sequence ID" value="CAI5718742.1"/>
    <property type="molecule type" value="Genomic_DNA"/>
</dbReference>
<comment type="caution">
    <text evidence="2">The sequence shown here is derived from an EMBL/GenBank/DDBJ whole genome shotgun (WGS) entry which is preliminary data.</text>
</comment>
<keyword evidence="3" id="KW-1185">Reference proteome</keyword>
<sequence>MAEGVDTVPSVRLEHAFSMGLKFVVESLTDLTVYMAYYTIAHHLQANLDGPKLSSHDIKSEQMTKEVFACIYLKASPPTESTILLAMLKQIRHECE</sequence>
<evidence type="ECO:0000313" key="2">
    <source>
        <dbReference type="EMBL" id="CAI5718742.1"/>
    </source>
</evidence>
<evidence type="ECO:0000256" key="1">
    <source>
        <dbReference type="ARBA" id="ARBA00005594"/>
    </source>
</evidence>
<gene>
    <name evidence="2" type="ORF">PDE001_LOCUS1923</name>
</gene>
<dbReference type="PANTHER" id="PTHR45794:SF1">
    <property type="entry name" value="LEUCINE--TRNA LIGASE, CYTOPLASMIC"/>
    <property type="match status" value="1"/>
</dbReference>
<dbReference type="GO" id="GO:0006429">
    <property type="term" value="P:leucyl-tRNA aminoacylation"/>
    <property type="evidence" value="ECO:0007669"/>
    <property type="project" value="InterPro"/>
</dbReference>
<reference evidence="2" key="1">
    <citation type="submission" date="2022-12" db="EMBL/GenBank/DDBJ databases">
        <authorList>
            <person name="Webb A."/>
        </authorList>
    </citation>
    <scope>NUCLEOTIDE SEQUENCE</scope>
    <source>
        <strain evidence="2">Pd1</strain>
    </source>
</reference>
<dbReference type="PANTHER" id="PTHR45794">
    <property type="entry name" value="LEUCYL-TRNA SYNTHETASE"/>
    <property type="match status" value="1"/>
</dbReference>
<dbReference type="Gene3D" id="3.40.50.620">
    <property type="entry name" value="HUPs"/>
    <property type="match status" value="1"/>
</dbReference>
<dbReference type="GO" id="GO:0005524">
    <property type="term" value="F:ATP binding"/>
    <property type="evidence" value="ECO:0007669"/>
    <property type="project" value="InterPro"/>
</dbReference>
<name>A0AAV0TBB0_9STRA</name>
<dbReference type="InterPro" id="IPR004493">
    <property type="entry name" value="Leu-tRNA-synth_Ia_arc/euk"/>
</dbReference>
<proteinExistence type="inferred from homology"/>
<dbReference type="InterPro" id="IPR014729">
    <property type="entry name" value="Rossmann-like_a/b/a_fold"/>
</dbReference>
<dbReference type="AlphaFoldDB" id="A0AAV0TBB0"/>
<organism evidence="2 3">
    <name type="scientific">Peronospora destructor</name>
    <dbReference type="NCBI Taxonomy" id="86335"/>
    <lineage>
        <taxon>Eukaryota</taxon>
        <taxon>Sar</taxon>
        <taxon>Stramenopiles</taxon>
        <taxon>Oomycota</taxon>
        <taxon>Peronosporomycetes</taxon>
        <taxon>Peronosporales</taxon>
        <taxon>Peronosporaceae</taxon>
        <taxon>Peronospora</taxon>
    </lineage>
</organism>
<dbReference type="GO" id="GO:0004823">
    <property type="term" value="F:leucine-tRNA ligase activity"/>
    <property type="evidence" value="ECO:0007669"/>
    <property type="project" value="InterPro"/>
</dbReference>
<protein>
    <submittedName>
        <fullName evidence="2">Uncharacterized protein</fullName>
    </submittedName>
</protein>
<evidence type="ECO:0000313" key="3">
    <source>
        <dbReference type="Proteomes" id="UP001162029"/>
    </source>
</evidence>
<comment type="similarity">
    <text evidence="1">Belongs to the class-I aminoacyl-tRNA synthetase family.</text>
</comment>
<dbReference type="Proteomes" id="UP001162029">
    <property type="component" value="Unassembled WGS sequence"/>
</dbReference>